<protein>
    <submittedName>
        <fullName evidence="4">Glycosyltransferase family 8 protein</fullName>
    </submittedName>
</protein>
<dbReference type="RefSeq" id="WP_379144551.1">
    <property type="nucleotide sequence ID" value="NZ_JBHUEN010000046.1"/>
</dbReference>
<comment type="caution">
    <text evidence="4">The sequence shown here is derived from an EMBL/GenBank/DDBJ whole genome shotgun (WGS) entry which is preliminary data.</text>
</comment>
<reference evidence="5" key="1">
    <citation type="journal article" date="2019" name="Int. J. Syst. Evol. Microbiol.">
        <title>The Global Catalogue of Microorganisms (GCM) 10K type strain sequencing project: providing services to taxonomists for standard genome sequencing and annotation.</title>
        <authorList>
            <consortium name="The Broad Institute Genomics Platform"/>
            <consortium name="The Broad Institute Genome Sequencing Center for Infectious Disease"/>
            <person name="Wu L."/>
            <person name="Ma J."/>
        </authorList>
    </citation>
    <scope>NUCLEOTIDE SEQUENCE [LARGE SCALE GENOMIC DNA]</scope>
    <source>
        <strain evidence="5">CCUG 56029</strain>
    </source>
</reference>
<organism evidence="4 5">
    <name type="scientific">Paracoccus pacificus</name>
    <dbReference type="NCBI Taxonomy" id="1463598"/>
    <lineage>
        <taxon>Bacteria</taxon>
        <taxon>Pseudomonadati</taxon>
        <taxon>Pseudomonadota</taxon>
        <taxon>Alphaproteobacteria</taxon>
        <taxon>Rhodobacterales</taxon>
        <taxon>Paracoccaceae</taxon>
        <taxon>Paracoccus</taxon>
    </lineage>
</organism>
<dbReference type="InterPro" id="IPR050748">
    <property type="entry name" value="Glycosyltrans_8_dom-fam"/>
</dbReference>
<keyword evidence="3" id="KW-0479">Metal-binding</keyword>
<dbReference type="Pfam" id="PF01501">
    <property type="entry name" value="Glyco_transf_8"/>
    <property type="match status" value="1"/>
</dbReference>
<keyword evidence="1" id="KW-0328">Glycosyltransferase</keyword>
<proteinExistence type="predicted"/>
<evidence type="ECO:0000256" key="3">
    <source>
        <dbReference type="ARBA" id="ARBA00022723"/>
    </source>
</evidence>
<evidence type="ECO:0000256" key="1">
    <source>
        <dbReference type="ARBA" id="ARBA00022676"/>
    </source>
</evidence>
<dbReference type="PANTHER" id="PTHR13778">
    <property type="entry name" value="GLYCOSYLTRANSFERASE 8 DOMAIN-CONTAINING PROTEIN"/>
    <property type="match status" value="1"/>
</dbReference>
<dbReference type="Proteomes" id="UP001597213">
    <property type="component" value="Unassembled WGS sequence"/>
</dbReference>
<gene>
    <name evidence="4" type="ORF">ACFSCT_16390</name>
</gene>
<dbReference type="PANTHER" id="PTHR13778:SF47">
    <property type="entry name" value="LIPOPOLYSACCHARIDE 1,3-GALACTOSYLTRANSFERASE"/>
    <property type="match status" value="1"/>
</dbReference>
<evidence type="ECO:0000313" key="5">
    <source>
        <dbReference type="Proteomes" id="UP001597213"/>
    </source>
</evidence>
<evidence type="ECO:0000313" key="4">
    <source>
        <dbReference type="EMBL" id="MFD1883296.1"/>
    </source>
</evidence>
<dbReference type="InterPro" id="IPR002495">
    <property type="entry name" value="Glyco_trans_8"/>
</dbReference>
<sequence length="327" mass="35829">MADLTFNPGFRQRSDCAVIVACDANYLPYASVLARQLAPLAGAGFDILIGGPDPETLPGGLIAAGIGHVAARDPVLEARLPLDARRSVATYMDVFLARALRGIYRRILVLDADILHDRGDPAGLFAAGMHGHAVAAVRDHQQWRRPNRRSGDQKKLGWAAAPYFNAGVVMFDLAAWAEADMPARCAEFAATRLAGVGRDQALLNGVLHGDWAEMSPMWNWQYTWASSYLTQMADPCLIHFIGPKKPWRPDARGVVPMRWRMAYDGLHHMFPDAGGIAPDLDVRAFPPAGEIRRALWRQFRAAGPMAAYLARFPDIYTILPGQPQPAA</sequence>
<name>A0ABW4RAP9_9RHOB</name>
<dbReference type="EMBL" id="JBHUEN010000046">
    <property type="protein sequence ID" value="MFD1883296.1"/>
    <property type="molecule type" value="Genomic_DNA"/>
</dbReference>
<dbReference type="SUPFAM" id="SSF53448">
    <property type="entry name" value="Nucleotide-diphospho-sugar transferases"/>
    <property type="match status" value="1"/>
</dbReference>
<dbReference type="Gene3D" id="3.90.550.10">
    <property type="entry name" value="Spore Coat Polysaccharide Biosynthesis Protein SpsA, Chain A"/>
    <property type="match status" value="1"/>
</dbReference>
<dbReference type="InterPro" id="IPR029044">
    <property type="entry name" value="Nucleotide-diphossugar_trans"/>
</dbReference>
<keyword evidence="5" id="KW-1185">Reference proteome</keyword>
<keyword evidence="2" id="KW-0808">Transferase</keyword>
<accession>A0ABW4RAP9</accession>
<evidence type="ECO:0000256" key="2">
    <source>
        <dbReference type="ARBA" id="ARBA00022679"/>
    </source>
</evidence>